<accession>A0ABT6KR19</accession>
<protein>
    <submittedName>
        <fullName evidence="2">Uncharacterized protein</fullName>
    </submittedName>
</protein>
<dbReference type="EMBL" id="JARXVQ010000001">
    <property type="protein sequence ID" value="MDH6182413.1"/>
    <property type="molecule type" value="Genomic_DNA"/>
</dbReference>
<proteinExistence type="predicted"/>
<dbReference type="Proteomes" id="UP001160142">
    <property type="component" value="Unassembled WGS sequence"/>
</dbReference>
<dbReference type="RefSeq" id="WP_322134692.1">
    <property type="nucleotide sequence ID" value="NZ_CP085036.1"/>
</dbReference>
<keyword evidence="1" id="KW-1133">Transmembrane helix</keyword>
<evidence type="ECO:0000313" key="3">
    <source>
        <dbReference type="Proteomes" id="UP001160142"/>
    </source>
</evidence>
<feature type="transmembrane region" description="Helical" evidence="1">
    <location>
        <begin position="81"/>
        <end position="103"/>
    </location>
</feature>
<feature type="transmembrane region" description="Helical" evidence="1">
    <location>
        <begin position="109"/>
        <end position="131"/>
    </location>
</feature>
<evidence type="ECO:0000313" key="2">
    <source>
        <dbReference type="EMBL" id="MDH6182413.1"/>
    </source>
</evidence>
<sequence>MRWNPLRITQRRWKAAYVVAGVIVMFVLVRSLVGLPVWTSTFLIAAIEFAIIYGATRVFRGRDEVIEPPRDWWRLTARPRAGFALAVLFFIPRVVVNVVLVIVEHEWSLIVYVIEDAALAALYLGSSTRLLRENLRRRNALPPRAAAE</sequence>
<organism evidence="2 3">
    <name type="scientific">Antiquaquibacter oligotrophicus</name>
    <dbReference type="NCBI Taxonomy" id="2880260"/>
    <lineage>
        <taxon>Bacteria</taxon>
        <taxon>Bacillati</taxon>
        <taxon>Actinomycetota</taxon>
        <taxon>Actinomycetes</taxon>
        <taxon>Micrococcales</taxon>
        <taxon>Microbacteriaceae</taxon>
        <taxon>Antiquaquibacter</taxon>
    </lineage>
</organism>
<comment type="caution">
    <text evidence="2">The sequence shown here is derived from an EMBL/GenBank/DDBJ whole genome shotgun (WGS) entry which is preliminary data.</text>
</comment>
<reference evidence="2 3" key="1">
    <citation type="submission" date="2023-04" db="EMBL/GenBank/DDBJ databases">
        <title>Genome Encyclopedia of Bacteria and Archaea VI: Functional Genomics of Type Strains.</title>
        <authorList>
            <person name="Whitman W."/>
        </authorList>
    </citation>
    <scope>NUCLEOTIDE SEQUENCE [LARGE SCALE GENOMIC DNA]</scope>
    <source>
        <strain evidence="2 3">SG_E_30_P1</strain>
    </source>
</reference>
<keyword evidence="1" id="KW-0812">Transmembrane</keyword>
<keyword evidence="3" id="KW-1185">Reference proteome</keyword>
<feature type="transmembrane region" description="Helical" evidence="1">
    <location>
        <begin position="12"/>
        <end position="33"/>
    </location>
</feature>
<gene>
    <name evidence="2" type="ORF">M2152_002595</name>
</gene>
<name>A0ABT6KR19_9MICO</name>
<evidence type="ECO:0000256" key="1">
    <source>
        <dbReference type="SAM" id="Phobius"/>
    </source>
</evidence>
<feature type="transmembrane region" description="Helical" evidence="1">
    <location>
        <begin position="39"/>
        <end position="60"/>
    </location>
</feature>
<keyword evidence="1" id="KW-0472">Membrane</keyword>